<evidence type="ECO:0000256" key="6">
    <source>
        <dbReference type="ARBA" id="ARBA00022723"/>
    </source>
</evidence>
<keyword evidence="8 13" id="KW-0269">Exonuclease</keyword>
<keyword evidence="11 13" id="KW-0051">Antiviral defense</keyword>
<dbReference type="EMBL" id="QUMS01000001">
    <property type="protein sequence ID" value="REG10369.1"/>
    <property type="molecule type" value="Genomic_DNA"/>
</dbReference>
<accession>A0A3E0AFD4</accession>
<evidence type="ECO:0000256" key="4">
    <source>
        <dbReference type="ARBA" id="ARBA00020049"/>
    </source>
</evidence>
<feature type="domain" description="DUF83" evidence="14">
    <location>
        <begin position="14"/>
        <end position="201"/>
    </location>
</feature>
<keyword evidence="12 13" id="KW-0464">Manganese</keyword>
<evidence type="ECO:0000256" key="12">
    <source>
        <dbReference type="ARBA" id="ARBA00023211"/>
    </source>
</evidence>
<dbReference type="OrthoDB" id="9781776at2"/>
<comment type="cofactor">
    <cofactor evidence="13">
        <name>iron-sulfur cluster</name>
        <dbReference type="ChEBI" id="CHEBI:30408"/>
    </cofactor>
</comment>
<evidence type="ECO:0000256" key="2">
    <source>
        <dbReference type="ARBA" id="ARBA00009189"/>
    </source>
</evidence>
<dbReference type="PANTHER" id="PTHR36531">
    <property type="entry name" value="CRISPR-ASSOCIATED EXONUCLEASE CAS4"/>
    <property type="match status" value="1"/>
</dbReference>
<dbReference type="EC" id="3.1.12.1" evidence="3 13"/>
<dbReference type="GO" id="GO:0051607">
    <property type="term" value="P:defense response to virus"/>
    <property type="evidence" value="ECO:0007669"/>
    <property type="project" value="UniProtKB-KW"/>
</dbReference>
<dbReference type="Proteomes" id="UP000256388">
    <property type="component" value="Unassembled WGS sequence"/>
</dbReference>
<name>A0A3E0AFD4_9CHLR</name>
<dbReference type="GO" id="GO:0046872">
    <property type="term" value="F:metal ion binding"/>
    <property type="evidence" value="ECO:0007669"/>
    <property type="project" value="UniProtKB-KW"/>
</dbReference>
<reference evidence="15 16" key="1">
    <citation type="submission" date="2018-08" db="EMBL/GenBank/DDBJ databases">
        <title>Genomic Encyclopedia of Type Strains, Phase IV (KMG-IV): sequencing the most valuable type-strain genomes for metagenomic binning, comparative biology and taxonomic classification.</title>
        <authorList>
            <person name="Goeker M."/>
        </authorList>
    </citation>
    <scope>NUCLEOTIDE SEQUENCE [LARGE SCALE GENOMIC DNA]</scope>
    <source>
        <strain evidence="15 16">DSM 23923</strain>
    </source>
</reference>
<evidence type="ECO:0000256" key="3">
    <source>
        <dbReference type="ARBA" id="ARBA00012768"/>
    </source>
</evidence>
<keyword evidence="16" id="KW-1185">Reference proteome</keyword>
<comment type="caution">
    <text evidence="15">The sequence shown here is derived from an EMBL/GenBank/DDBJ whole genome shotgun (WGS) entry which is preliminary data.</text>
</comment>
<comment type="cofactor">
    <cofactor evidence="13">
        <name>Mg(2+)</name>
        <dbReference type="ChEBI" id="CHEBI:18420"/>
    </cofactor>
    <cofactor evidence="13">
        <name>Mn(2+)</name>
        <dbReference type="ChEBI" id="CHEBI:29035"/>
    </cofactor>
    <text evidence="13">Mg(2+) or Mn(2+) required for ssDNA cleavage activity.</text>
</comment>
<evidence type="ECO:0000256" key="11">
    <source>
        <dbReference type="ARBA" id="ARBA00023118"/>
    </source>
</evidence>
<dbReference type="Gene3D" id="3.90.320.10">
    <property type="match status" value="1"/>
</dbReference>
<evidence type="ECO:0000313" key="16">
    <source>
        <dbReference type="Proteomes" id="UP000256388"/>
    </source>
</evidence>
<dbReference type="RefSeq" id="WP_116223554.1">
    <property type="nucleotide sequence ID" value="NZ_AP018437.1"/>
</dbReference>
<evidence type="ECO:0000256" key="10">
    <source>
        <dbReference type="ARBA" id="ARBA00023014"/>
    </source>
</evidence>
<dbReference type="InterPro" id="IPR022765">
    <property type="entry name" value="Dna2/Cas4_DUF83"/>
</dbReference>
<keyword evidence="6 13" id="KW-0479">Metal-binding</keyword>
<dbReference type="InterPro" id="IPR011604">
    <property type="entry name" value="PDDEXK-like_dom_sf"/>
</dbReference>
<dbReference type="GO" id="GO:0004527">
    <property type="term" value="F:exonuclease activity"/>
    <property type="evidence" value="ECO:0007669"/>
    <property type="project" value="UniProtKB-KW"/>
</dbReference>
<dbReference type="InterPro" id="IPR013343">
    <property type="entry name" value="CRISPR-assoc_prot_Cas4"/>
</dbReference>
<evidence type="ECO:0000313" key="15">
    <source>
        <dbReference type="EMBL" id="REG10369.1"/>
    </source>
</evidence>
<sequence length="222" mass="25679">MKAEYSTDELLPLSGIQHFCFCRRQWALIHIENQWQDNVLTAEGKLMHDRADDPFFSEVRREVVIARSVPVSSYRLGLNGVCDVVDFHLSYEGIHIPGRKEQYLPIPIEYKHGDVKRDHSDEAQLCAQAICLEEMLSTDIPFGYLYYRKTRHREKVPLTEGLRNFVFKMAGEMHAYYDRSYTPQVRPTKACQNCSLKEICLPGMLGNVITASKYIQMQINGE</sequence>
<keyword evidence="9 13" id="KW-0408">Iron</keyword>
<evidence type="ECO:0000256" key="5">
    <source>
        <dbReference type="ARBA" id="ARBA00022722"/>
    </source>
</evidence>
<evidence type="ECO:0000256" key="1">
    <source>
        <dbReference type="ARBA" id="ARBA00001966"/>
    </source>
</evidence>
<organism evidence="15 16">
    <name type="scientific">Pelolinea submarina</name>
    <dbReference type="NCBI Taxonomy" id="913107"/>
    <lineage>
        <taxon>Bacteria</taxon>
        <taxon>Bacillati</taxon>
        <taxon>Chloroflexota</taxon>
        <taxon>Anaerolineae</taxon>
        <taxon>Anaerolineales</taxon>
        <taxon>Anaerolineaceae</taxon>
        <taxon>Pelolinea</taxon>
    </lineage>
</organism>
<comment type="similarity">
    <text evidence="2 13">Belongs to the CRISPR-associated exonuclease Cas4 family.</text>
</comment>
<dbReference type="Pfam" id="PF01930">
    <property type="entry name" value="Cas_Cas4"/>
    <property type="match status" value="1"/>
</dbReference>
<evidence type="ECO:0000256" key="7">
    <source>
        <dbReference type="ARBA" id="ARBA00022801"/>
    </source>
</evidence>
<dbReference type="InterPro" id="IPR051827">
    <property type="entry name" value="Cas4_exonuclease"/>
</dbReference>
<dbReference type="GO" id="GO:0051536">
    <property type="term" value="F:iron-sulfur cluster binding"/>
    <property type="evidence" value="ECO:0007669"/>
    <property type="project" value="UniProtKB-KW"/>
</dbReference>
<evidence type="ECO:0000256" key="13">
    <source>
        <dbReference type="RuleBase" id="RU365022"/>
    </source>
</evidence>
<evidence type="ECO:0000256" key="9">
    <source>
        <dbReference type="ARBA" id="ARBA00023004"/>
    </source>
</evidence>
<keyword evidence="10 13" id="KW-0411">Iron-sulfur</keyword>
<proteinExistence type="inferred from homology"/>
<evidence type="ECO:0000259" key="14">
    <source>
        <dbReference type="Pfam" id="PF01930"/>
    </source>
</evidence>
<evidence type="ECO:0000256" key="8">
    <source>
        <dbReference type="ARBA" id="ARBA00022839"/>
    </source>
</evidence>
<protein>
    <recommendedName>
        <fullName evidence="4 13">CRISPR-associated exonuclease Cas4</fullName>
        <ecNumber evidence="3 13">3.1.12.1</ecNumber>
    </recommendedName>
</protein>
<dbReference type="PANTHER" id="PTHR36531:SF6">
    <property type="entry name" value="DNA REPLICATION ATP-DEPENDENT HELICASE_NUCLEASE DNA2"/>
    <property type="match status" value="1"/>
</dbReference>
<keyword evidence="5 13" id="KW-0540">Nuclease</keyword>
<dbReference type="AlphaFoldDB" id="A0A3E0AFD4"/>
<gene>
    <name evidence="15" type="ORF">DFR64_0226</name>
</gene>
<dbReference type="NCBIfam" id="TIGR00372">
    <property type="entry name" value="cas4"/>
    <property type="match status" value="1"/>
</dbReference>
<keyword evidence="7 13" id="KW-0378">Hydrolase</keyword>
<comment type="function">
    <text evidence="13">CRISPR (clustered regularly interspaced short palindromic repeat) is an adaptive immune system that provides protection against mobile genetic elements (viruses, transposable elements and conjugative plasmids). CRISPR clusters contain sequences complementary to antecedent mobile elements and target invading nucleic acids. CRISPR clusters are transcribed and processed into CRISPR RNA (crRNA).</text>
</comment>
<comment type="cofactor">
    <cofactor evidence="1">
        <name>[4Fe-4S] cluster</name>
        <dbReference type="ChEBI" id="CHEBI:49883"/>
    </cofactor>
</comment>